<gene>
    <name evidence="1" type="ORF">IE53DRAFT_369217</name>
</gene>
<keyword evidence="2" id="KW-1185">Reference proteome</keyword>
<evidence type="ECO:0000313" key="1">
    <source>
        <dbReference type="EMBL" id="PWN50074.1"/>
    </source>
</evidence>
<evidence type="ECO:0000313" key="2">
    <source>
        <dbReference type="Proteomes" id="UP000245626"/>
    </source>
</evidence>
<sequence>MPTLPSPLKKDQRTSLPDQRAVPLFDPSGLSTSIAAGDWPAFDLSSVAAARLGITSPPSSITSDAPPFGPLASKEKDRDRVPSKESESGPYKSPLTENASITDSTQSSPRGESKDGESHAEAERRGRRRRSSAFNESPEVRKSTVQSSVGSKVRMWWERSAASSSGEDDDTHQEEGGETAASGVASSSSSSLQAAKSTGGGRPSLSLSPCFPAQVATERLEASSEAGAEVPSTPPRPNALAETPASGRTIAMSESQTESPTGSLSPSVRSPAADFLSAFSSMNSVVAADKWGSTSMFTFGGSGRSHAVEPRSTSYSPPRSEYQDSLSASVGALDPEERAATSIESPGHWRGFGSAAAQLYGGVEVGRAVEPTRPDDEGARVGPSGRYLLGKAIGFGGFSTVREGWDLGDELEAAKIEGTSSGLKAPERRRVAVKIVYPAENAEKTRRPVVSSELDIWRTLPAHPHLLPLLHFQRTSLAPGNGATTSSDVEILVMPYCDRGNLLDFVRSEGGRRTEVARGIWESRVGSSSPTVQSESGSPLKSSLSRSTSLRDSVLGHQMATSQPTTGRTGSGFIHHPSRGNRIVSASVAMRPPHLRSAHPPVTPSASTSPGTLSNGSLSRRTSGKAARSQGVSIHAARETLRQLASGLFTLHKRAKILHGDIKLENILGQRVGGGLGARRRVDSESSDNDGSAFPSKSGPAVVLDEDEPMPCWRIADFGLAQKVDTAQSGSLGAFEDNASGQEATTGTRKTRSPISPLERGGSLAYAAPEMLRTSPLGLLSAAETAADAEVADRSESSPFAADMWALGCILYALLSGRLPFVDSFEPRLQMKIAKAKWDLPPRLQRRAERLAAATTGQSSFGHARERSSSISLNSHMGRGFGRDRHGSMSSTGTEGFSQIDMSASLPSLPPNDRPLSMLQLYGPPTTTHPPPHSELVVGSAPGRANQVAQALEINDQAKALADAEVDPESDGEENTDADWNGCSWDRAAARQVLHGLLEPNPAKRWTIEELCSSAWLKDEMADLIGKSISSAATTLNKWGRERRTASAETSMTSGFDELKPDLSEVAAAAGNRRPSLASQTIAERRSQEAVQTLMDFRKRDPSAERGGGAGSSKRSSSLARLRPTEPVGEIGAGNQFKAAGAATRQERESGSIDGEPAEEGSRRARGCGAGDQDAMSRRTSGHDRSRSLGRISTDGACSNTSSGAPSPFGAANTNTPTIPTSLWGHSRTGRLSNPSADPRSESPAESETRGRAGRPRMADLDEENAWTGTSEDDPNGSGRRGREGNVAARPIPIREGSGSRSRSRTSLESSSPEPSIYSSSHRAEGRRISTTNPLLDHQAITRGRGRESWRDSRSGSTRTSSVEAVDRTQVVRSSTSRSRSRAPDALAHILGLDRERE</sequence>
<protein>
    <submittedName>
        <fullName evidence="1">Kinase-like protein</fullName>
    </submittedName>
</protein>
<proteinExistence type="predicted"/>
<organism evidence="1 2">
    <name type="scientific">Violaceomyces palustris</name>
    <dbReference type="NCBI Taxonomy" id="1673888"/>
    <lineage>
        <taxon>Eukaryota</taxon>
        <taxon>Fungi</taxon>
        <taxon>Dikarya</taxon>
        <taxon>Basidiomycota</taxon>
        <taxon>Ustilaginomycotina</taxon>
        <taxon>Ustilaginomycetes</taxon>
        <taxon>Violaceomycetales</taxon>
        <taxon>Violaceomycetaceae</taxon>
        <taxon>Violaceomyces</taxon>
    </lineage>
</organism>
<dbReference type="EMBL" id="KZ819972">
    <property type="protein sequence ID" value="PWN50074.1"/>
    <property type="molecule type" value="Genomic_DNA"/>
</dbReference>
<reference evidence="1 2" key="1">
    <citation type="journal article" date="2018" name="Mol. Biol. Evol.">
        <title>Broad Genomic Sampling Reveals a Smut Pathogenic Ancestry of the Fungal Clade Ustilaginomycotina.</title>
        <authorList>
            <person name="Kijpornyongpan T."/>
            <person name="Mondo S.J."/>
            <person name="Barry K."/>
            <person name="Sandor L."/>
            <person name="Lee J."/>
            <person name="Lipzen A."/>
            <person name="Pangilinan J."/>
            <person name="LaButti K."/>
            <person name="Hainaut M."/>
            <person name="Henrissat B."/>
            <person name="Grigoriev I.V."/>
            <person name="Spatafora J.W."/>
            <person name="Aime M.C."/>
        </authorList>
    </citation>
    <scope>NUCLEOTIDE SEQUENCE [LARGE SCALE GENOMIC DNA]</scope>
    <source>
        <strain evidence="1 2">SA 807</strain>
    </source>
</reference>
<dbReference type="Proteomes" id="UP000245626">
    <property type="component" value="Unassembled WGS sequence"/>
</dbReference>
<name>A0ACD0NW82_9BASI</name>
<accession>A0ACD0NW82</accession>